<dbReference type="InterPro" id="IPR002130">
    <property type="entry name" value="Cyclophilin-type_PPIase_dom"/>
</dbReference>
<keyword evidence="3" id="KW-1185">Reference proteome</keyword>
<dbReference type="Proteomes" id="UP000091820">
    <property type="component" value="Unassembled WGS sequence"/>
</dbReference>
<protein>
    <recommendedName>
        <fullName evidence="1">PPIase cyclophilin-type domain-containing protein</fullName>
    </recommendedName>
</protein>
<evidence type="ECO:0000313" key="2">
    <source>
        <dbReference type="EnsemblMetazoa" id="GBRI020780-PA"/>
    </source>
</evidence>
<sequence length="322" mass="37469">MQTSAQQRKIEYDAHRARVQRAKAVIDHEPPSIHAGYFLRFTQLKDDMETYFGQYMRNVRLLVNLNCTLRTKGKVDSFRTNQVALRTDLNAKLRKLNQLELENIAFGARIVCARTELDTRHAKLYKKKEKRHLPKFIPPHAILGKYENLKIPNDNAKLRKLFRPKIWFDMEIKGYRPLGIIVIQLYTEAAPQVVLELVRLCIKKDTDRLKFVRLFSGLWIDADLTLDNKTLINKNIEYDMRVVDHGIHYGVFHFSLEKSKANRRGIFSFSISFKCIRVLNGRRIGFGHVVRGRKTLNCIQDYSTKNGKPTKEIVVTNSGVIL</sequence>
<feature type="domain" description="PPIase cyclophilin-type" evidence="1">
    <location>
        <begin position="176"/>
        <end position="320"/>
    </location>
</feature>
<reference evidence="3" key="1">
    <citation type="submission" date="2014-03" db="EMBL/GenBank/DDBJ databases">
        <authorList>
            <person name="Aksoy S."/>
            <person name="Warren W."/>
            <person name="Wilson R.K."/>
        </authorList>
    </citation>
    <scope>NUCLEOTIDE SEQUENCE [LARGE SCALE GENOMIC DNA]</scope>
    <source>
        <strain evidence="3">IAEA</strain>
    </source>
</reference>
<accession>A0A1A9WI98</accession>
<dbReference type="GO" id="GO:0003755">
    <property type="term" value="F:peptidyl-prolyl cis-trans isomerase activity"/>
    <property type="evidence" value="ECO:0007669"/>
    <property type="project" value="InterPro"/>
</dbReference>
<dbReference type="AlphaFoldDB" id="A0A1A9WI98"/>
<name>A0A1A9WI98_9MUSC</name>
<evidence type="ECO:0000313" key="3">
    <source>
        <dbReference type="Proteomes" id="UP000091820"/>
    </source>
</evidence>
<dbReference type="InterPro" id="IPR029000">
    <property type="entry name" value="Cyclophilin-like_dom_sf"/>
</dbReference>
<dbReference type="PROSITE" id="PS50072">
    <property type="entry name" value="CSA_PPIASE_2"/>
    <property type="match status" value="1"/>
</dbReference>
<dbReference type="EnsemblMetazoa" id="GBRI020780-RA">
    <property type="protein sequence ID" value="GBRI020780-PA"/>
    <property type="gene ID" value="GBRI020780"/>
</dbReference>
<dbReference type="SUPFAM" id="SSF50891">
    <property type="entry name" value="Cyclophilin-like"/>
    <property type="match status" value="1"/>
</dbReference>
<organism evidence="2 3">
    <name type="scientific">Glossina brevipalpis</name>
    <dbReference type="NCBI Taxonomy" id="37001"/>
    <lineage>
        <taxon>Eukaryota</taxon>
        <taxon>Metazoa</taxon>
        <taxon>Ecdysozoa</taxon>
        <taxon>Arthropoda</taxon>
        <taxon>Hexapoda</taxon>
        <taxon>Insecta</taxon>
        <taxon>Pterygota</taxon>
        <taxon>Neoptera</taxon>
        <taxon>Endopterygota</taxon>
        <taxon>Diptera</taxon>
        <taxon>Brachycera</taxon>
        <taxon>Muscomorpha</taxon>
        <taxon>Hippoboscoidea</taxon>
        <taxon>Glossinidae</taxon>
        <taxon>Glossina</taxon>
    </lineage>
</organism>
<reference evidence="2" key="2">
    <citation type="submission" date="2020-05" db="UniProtKB">
        <authorList>
            <consortium name="EnsemblMetazoa"/>
        </authorList>
    </citation>
    <scope>IDENTIFICATION</scope>
    <source>
        <strain evidence="2">IAEA</strain>
    </source>
</reference>
<evidence type="ECO:0000259" key="1">
    <source>
        <dbReference type="PROSITE" id="PS50072"/>
    </source>
</evidence>
<dbReference type="VEuPathDB" id="VectorBase:GBRI020780"/>
<proteinExistence type="predicted"/>
<dbReference type="Gene3D" id="2.40.100.10">
    <property type="entry name" value="Cyclophilin-like"/>
    <property type="match status" value="1"/>
</dbReference>
<dbReference type="Pfam" id="PF00160">
    <property type="entry name" value="Pro_isomerase"/>
    <property type="match status" value="1"/>
</dbReference>
<dbReference type="STRING" id="37001.A0A1A9WI98"/>